<dbReference type="Pfam" id="PF22000">
    <property type="entry name" value="DUF6929"/>
    <property type="match status" value="1"/>
</dbReference>
<dbReference type="Proteomes" id="UP000830401">
    <property type="component" value="Chromosome"/>
</dbReference>
<proteinExistence type="predicted"/>
<gene>
    <name evidence="1" type="ORF">MUN86_06210</name>
</gene>
<sequence>MVATILRQLDLPNLPSASGVEIVGDTVYIIGDDSPYLYRFTAADLRPGQHLTLFETAHFSSGRIAKAIKPDLECLTTLTTASGETGLLVCGSGATAARENGFWVPFSSTQGEAATVYPLTLSSLYAQLRKQLPAGVTLNLEAAAATTTELLLFQRTVGSDAGNLVFRMPAAATFDYLQHRTTQVPTVKAQGFQLPTIKGKPAGFSGACTFEDKLFVTASVEDTADAVLDGEVLGSFVGLLDLNQPANRPMVLAHLKLPDGKPYQGKVESVAVRRRLDANRYELLLVTDDDQGGSTAVLVEVAG</sequence>
<protein>
    <submittedName>
        <fullName evidence="1">Uncharacterized protein</fullName>
    </submittedName>
</protein>
<dbReference type="RefSeq" id="WP_245123055.1">
    <property type="nucleotide sequence ID" value="NZ_CP095061.1"/>
</dbReference>
<evidence type="ECO:0000313" key="2">
    <source>
        <dbReference type="Proteomes" id="UP000830401"/>
    </source>
</evidence>
<reference evidence="1" key="1">
    <citation type="submission" date="2022-04" db="EMBL/GenBank/DDBJ databases">
        <title>Hymenobacter sp. isolated from the air.</title>
        <authorList>
            <person name="Won M."/>
            <person name="Lee C.-M."/>
            <person name="Woen H.-Y."/>
            <person name="Kwon S.-W."/>
        </authorList>
    </citation>
    <scope>NUCLEOTIDE SEQUENCE</scope>
    <source>
        <strain evidence="1">5420S-77</strain>
    </source>
</reference>
<dbReference type="InterPro" id="IPR053851">
    <property type="entry name" value="DUF6929"/>
</dbReference>
<organism evidence="1 2">
    <name type="scientific">Hymenobacter volaticus</name>
    <dbReference type="NCBI Taxonomy" id="2932254"/>
    <lineage>
        <taxon>Bacteria</taxon>
        <taxon>Pseudomonadati</taxon>
        <taxon>Bacteroidota</taxon>
        <taxon>Cytophagia</taxon>
        <taxon>Cytophagales</taxon>
        <taxon>Hymenobacteraceae</taxon>
        <taxon>Hymenobacter</taxon>
    </lineage>
</organism>
<accession>A0ABY4G982</accession>
<name>A0ABY4G982_9BACT</name>
<keyword evidence="2" id="KW-1185">Reference proteome</keyword>
<dbReference type="EMBL" id="CP095061">
    <property type="protein sequence ID" value="UOQ67470.1"/>
    <property type="molecule type" value="Genomic_DNA"/>
</dbReference>
<evidence type="ECO:0000313" key="1">
    <source>
        <dbReference type="EMBL" id="UOQ67470.1"/>
    </source>
</evidence>